<dbReference type="OrthoDB" id="2084556at2"/>
<evidence type="ECO:0000313" key="2">
    <source>
        <dbReference type="Proteomes" id="UP000198847"/>
    </source>
</evidence>
<dbReference type="Proteomes" id="UP000198847">
    <property type="component" value="Unassembled WGS sequence"/>
</dbReference>
<dbReference type="STRING" id="112903.SAMN04490178_10751"/>
<accession>A0A1H8TQB4</accession>
<reference evidence="1 2" key="1">
    <citation type="submission" date="2016-10" db="EMBL/GenBank/DDBJ databases">
        <authorList>
            <person name="de Groot N.N."/>
        </authorList>
    </citation>
    <scope>NUCLEOTIDE SEQUENCE [LARGE SCALE GENOMIC DNA]</scope>
    <source>
        <strain evidence="1 2">DSM 13305</strain>
    </source>
</reference>
<gene>
    <name evidence="1" type="ORF">SAMN04490178_10751</name>
</gene>
<keyword evidence="2" id="KW-1185">Reference proteome</keyword>
<name>A0A1H8TQB4_9FIRM</name>
<dbReference type="EMBL" id="FODY01000007">
    <property type="protein sequence ID" value="SEO92804.1"/>
    <property type="molecule type" value="Genomic_DNA"/>
</dbReference>
<organism evidence="1 2">
    <name type="scientific">Propionispora vibrioides</name>
    <dbReference type="NCBI Taxonomy" id="112903"/>
    <lineage>
        <taxon>Bacteria</taxon>
        <taxon>Bacillati</taxon>
        <taxon>Bacillota</taxon>
        <taxon>Negativicutes</taxon>
        <taxon>Selenomonadales</taxon>
        <taxon>Sporomusaceae</taxon>
        <taxon>Propionispora</taxon>
    </lineage>
</organism>
<dbReference type="GO" id="GO:0010468">
    <property type="term" value="P:regulation of gene expression"/>
    <property type="evidence" value="ECO:0007669"/>
    <property type="project" value="InterPro"/>
</dbReference>
<proteinExistence type="predicted"/>
<evidence type="ECO:0008006" key="3">
    <source>
        <dbReference type="Google" id="ProtNLM"/>
    </source>
</evidence>
<evidence type="ECO:0000313" key="1">
    <source>
        <dbReference type="EMBL" id="SEO92804.1"/>
    </source>
</evidence>
<dbReference type="RefSeq" id="WP_091745436.1">
    <property type="nucleotide sequence ID" value="NZ_FODY01000007.1"/>
</dbReference>
<protein>
    <recommendedName>
        <fullName evidence="3">DUF2757 domain-containing protein</fullName>
    </recommendedName>
</protein>
<dbReference type="Pfam" id="PF10955">
    <property type="entry name" value="Fin"/>
    <property type="match status" value="1"/>
</dbReference>
<sequence length="79" mass="8941">MRIYYTCDCCGEPIDEIEVEEVDDAKFGFDCLTAKERQDIIKVDTAAGIMQVQSLCDKCIEYLGFQDAGDRGTGHRFLH</sequence>
<dbReference type="AlphaFoldDB" id="A0A1H8TQB4"/>
<dbReference type="InterPro" id="IPR020115">
    <property type="entry name" value="Fin"/>
</dbReference>